<feature type="compositionally biased region" description="Polar residues" evidence="1">
    <location>
        <begin position="791"/>
        <end position="812"/>
    </location>
</feature>
<feature type="compositionally biased region" description="Polar residues" evidence="1">
    <location>
        <begin position="200"/>
        <end position="215"/>
    </location>
</feature>
<keyword evidence="4" id="KW-1185">Reference proteome</keyword>
<evidence type="ECO:0000313" key="3">
    <source>
        <dbReference type="EMBL" id="EHK40663.1"/>
    </source>
</evidence>
<dbReference type="Gene3D" id="1.20.900.10">
    <property type="entry name" value="Dbl homology (DH) domain"/>
    <property type="match status" value="1"/>
</dbReference>
<proteinExistence type="predicted"/>
<dbReference type="PANTHER" id="PTHR45818:SF3">
    <property type="entry name" value="PROTEIN VAV"/>
    <property type="match status" value="1"/>
</dbReference>
<dbReference type="InterPro" id="IPR035899">
    <property type="entry name" value="DBL_dom_sf"/>
</dbReference>
<comment type="caution">
    <text evidence="3">The sequence shown here is derived from an EMBL/GenBank/DDBJ whole genome shotgun (WGS) entry which is preliminary data.</text>
</comment>
<dbReference type="SMART" id="SM00325">
    <property type="entry name" value="RhoGEF"/>
    <property type="match status" value="1"/>
</dbReference>
<dbReference type="InterPro" id="IPR000219">
    <property type="entry name" value="DH_dom"/>
</dbReference>
<protein>
    <recommendedName>
        <fullName evidence="2">DH domain-containing protein</fullName>
    </recommendedName>
</protein>
<sequence length="961" mass="106506">MAPADSPPCPSGSNSSSSSRRSSWAALLQKYEDAMEYCDDDAMSDADQPEVITKMSQLGIEETSVPATGARVNDPELQTIAETVSLDTAIQVPQITIDNNSVPVLDSESHGQLKAHGPFHKWMRTIHRRARHRSTLSDGSINSLRPPLEPELRSRTPAWKRSHHRQSSSGSSFAFVSAVRSASASLASVSAMARSRKTTARSQGFSVTERSSRASMTAPRASEDSSFLESHSLADLAAIERSLQRRKVLEELISTEEGYIGDVRFLMNVYFTILAALPSICVGLRSSINQNLTGIVKLHEQLLGELHRAVPYSEYTQINVSPTITPFANPNCLHAHSHKRWSSLGAVPEQNMKARWLLKAPGMLADPQVAAEVAKVFAKKVNMLFIYEEYGATYEMMIKDISAAQQAMPNWETYQKGLEALAMALGSSKGSEEGAKKALTINDLLVKPIQRICKYPLLFSELLKCTPISDCPNSHMEIENTLTRLREATTEINRASDDEGVKSILEKTWILQDRLAFPDRKLDAVSKNQIRSFGHIRLCGTLHVCWQTNDGVDGQYFICLLYRHVLCLASAGKVDPIYTIMACINLDDIRLEEVDNGRGIQCHTAPFSWKLVFECDHQLCELIMTACTPKEEMEWRSRLARPVREDQELRPSDMFSSLYINVKSLGTVFGKPGTLARRISIQRATTVGGARAPLCQVILKNTNVLRDHGNNSSAAMAVNRSHSLLTTATRIPVLAPPRGERARLEALLSDVWSREVLPFPRMTVKSRGENLVRSSASTVIRKLSVASFASSFTKRSASSTQKNQPGENIATETTKRRDVKSPKEPHLYDDASLREEAGRKAKRQRTTKEQAAATTPARSMKRATGSVRRREVREHKMPKRDIASDIHQIPTRMASATISLPVKSTNLRAMTPLPSALPGDVDNTRKSSTEKIRNLGLWSKIGGVKNDTPSSFKRLLTIGRD</sequence>
<feature type="compositionally biased region" description="Basic and acidic residues" evidence="1">
    <location>
        <begin position="868"/>
        <end position="879"/>
    </location>
</feature>
<accession>G9P6T8</accession>
<dbReference type="PROSITE" id="PS50010">
    <property type="entry name" value="DH_2"/>
    <property type="match status" value="1"/>
</dbReference>
<feature type="compositionally biased region" description="Pro residues" evidence="1">
    <location>
        <begin position="1"/>
        <end position="10"/>
    </location>
</feature>
<feature type="domain" description="DH" evidence="2">
    <location>
        <begin position="244"/>
        <end position="495"/>
    </location>
</feature>
<dbReference type="SUPFAM" id="SSF48065">
    <property type="entry name" value="DBL homology domain (DH-domain)"/>
    <property type="match status" value="1"/>
</dbReference>
<dbReference type="GO" id="GO:0005737">
    <property type="term" value="C:cytoplasm"/>
    <property type="evidence" value="ECO:0007669"/>
    <property type="project" value="TreeGrafter"/>
</dbReference>
<evidence type="ECO:0000313" key="4">
    <source>
        <dbReference type="Proteomes" id="UP000005426"/>
    </source>
</evidence>
<reference evidence="3 4" key="1">
    <citation type="journal article" date="2011" name="Genome Biol.">
        <title>Comparative genome sequence analysis underscores mycoparasitism as the ancestral life style of Trichoderma.</title>
        <authorList>
            <person name="Kubicek C.P."/>
            <person name="Herrera-Estrella A."/>
            <person name="Seidl-Seiboth V."/>
            <person name="Martinez D.A."/>
            <person name="Druzhinina I.S."/>
            <person name="Thon M."/>
            <person name="Zeilinger S."/>
            <person name="Casas-Flores S."/>
            <person name="Horwitz B.A."/>
            <person name="Mukherjee P.K."/>
            <person name="Mukherjee M."/>
            <person name="Kredics L."/>
            <person name="Alcaraz L.D."/>
            <person name="Aerts A."/>
            <person name="Antal Z."/>
            <person name="Atanasova L."/>
            <person name="Cervantes-Badillo M.G."/>
            <person name="Challacombe J."/>
            <person name="Chertkov O."/>
            <person name="McCluskey K."/>
            <person name="Coulpier F."/>
            <person name="Deshpande N."/>
            <person name="von Doehren H."/>
            <person name="Ebbole D.J."/>
            <person name="Esquivel-Naranjo E.U."/>
            <person name="Fekete E."/>
            <person name="Flipphi M."/>
            <person name="Glaser F."/>
            <person name="Gomez-Rodriguez E.Y."/>
            <person name="Gruber S."/>
            <person name="Han C."/>
            <person name="Henrissat B."/>
            <person name="Hermosa R."/>
            <person name="Hernandez-Onate M."/>
            <person name="Karaffa L."/>
            <person name="Kosti I."/>
            <person name="Le Crom S."/>
            <person name="Lindquist E."/>
            <person name="Lucas S."/>
            <person name="Luebeck M."/>
            <person name="Luebeck P.S."/>
            <person name="Margeot A."/>
            <person name="Metz B."/>
            <person name="Misra M."/>
            <person name="Nevalainen H."/>
            <person name="Omann M."/>
            <person name="Packer N."/>
            <person name="Perrone G."/>
            <person name="Uresti-Rivera E.E."/>
            <person name="Salamov A."/>
            <person name="Schmoll M."/>
            <person name="Seiboth B."/>
            <person name="Shapiro H."/>
            <person name="Sukno S."/>
            <person name="Tamayo-Ramos J.A."/>
            <person name="Tisch D."/>
            <person name="Wiest A."/>
            <person name="Wilkinson H.H."/>
            <person name="Zhang M."/>
            <person name="Coutinho P.M."/>
            <person name="Kenerley C.M."/>
            <person name="Monte E."/>
            <person name="Baker S.E."/>
            <person name="Grigoriev I.V."/>
        </authorList>
    </citation>
    <scope>NUCLEOTIDE SEQUENCE [LARGE SCALE GENOMIC DNA]</scope>
    <source>
        <strain evidence="4">ATCC 20476 / IMI 206040</strain>
    </source>
</reference>
<feature type="region of interest" description="Disordered" evidence="1">
    <location>
        <begin position="791"/>
        <end position="879"/>
    </location>
</feature>
<feature type="region of interest" description="Disordered" evidence="1">
    <location>
        <begin position="198"/>
        <end position="222"/>
    </location>
</feature>
<evidence type="ECO:0000259" key="2">
    <source>
        <dbReference type="PROSITE" id="PS50010"/>
    </source>
</evidence>
<dbReference type="GO" id="GO:0005085">
    <property type="term" value="F:guanyl-nucleotide exchange factor activity"/>
    <property type="evidence" value="ECO:0007669"/>
    <property type="project" value="InterPro"/>
</dbReference>
<evidence type="ECO:0000256" key="1">
    <source>
        <dbReference type="SAM" id="MobiDB-lite"/>
    </source>
</evidence>
<feature type="compositionally biased region" description="Basic and acidic residues" evidence="1">
    <location>
        <begin position="813"/>
        <end position="839"/>
    </location>
</feature>
<dbReference type="Pfam" id="PF00621">
    <property type="entry name" value="RhoGEF"/>
    <property type="match status" value="1"/>
</dbReference>
<feature type="compositionally biased region" description="Low complexity" evidence="1">
    <location>
        <begin position="11"/>
        <end position="23"/>
    </location>
</feature>
<organism evidence="3 4">
    <name type="scientific">Hypocrea atroviridis (strain ATCC 20476 / IMI 206040)</name>
    <name type="common">Trichoderma atroviride</name>
    <dbReference type="NCBI Taxonomy" id="452589"/>
    <lineage>
        <taxon>Eukaryota</taxon>
        <taxon>Fungi</taxon>
        <taxon>Dikarya</taxon>
        <taxon>Ascomycota</taxon>
        <taxon>Pezizomycotina</taxon>
        <taxon>Sordariomycetes</taxon>
        <taxon>Hypocreomycetidae</taxon>
        <taxon>Hypocreales</taxon>
        <taxon>Hypocreaceae</taxon>
        <taxon>Trichoderma</taxon>
    </lineage>
</organism>
<dbReference type="AlphaFoldDB" id="G9P6T8"/>
<name>G9P6T8_HYPAI</name>
<dbReference type="STRING" id="452589.G9P6T8"/>
<dbReference type="Proteomes" id="UP000005426">
    <property type="component" value="Unassembled WGS sequence"/>
</dbReference>
<feature type="region of interest" description="Disordered" evidence="1">
    <location>
        <begin position="133"/>
        <end position="166"/>
    </location>
</feature>
<dbReference type="OrthoDB" id="8059989at2759"/>
<dbReference type="eggNOG" id="ENOG502RHA2">
    <property type="taxonomic scope" value="Eukaryota"/>
</dbReference>
<dbReference type="HOGENOM" id="CLU_010210_0_1_1"/>
<dbReference type="PANTHER" id="PTHR45818">
    <property type="entry name" value="PROTEIN VAV"/>
    <property type="match status" value="1"/>
</dbReference>
<dbReference type="OMA" id="WTHIQDD"/>
<gene>
    <name evidence="3" type="ORF">TRIATDRAFT_320974</name>
</gene>
<feature type="region of interest" description="Disordered" evidence="1">
    <location>
        <begin position="1"/>
        <end position="23"/>
    </location>
</feature>
<dbReference type="EMBL" id="ABDG02000027">
    <property type="protein sequence ID" value="EHK40663.1"/>
    <property type="molecule type" value="Genomic_DNA"/>
</dbReference>